<proteinExistence type="predicted"/>
<dbReference type="Proteomes" id="UP001472866">
    <property type="component" value="Chromosome 18"/>
</dbReference>
<keyword evidence="2" id="KW-0342">GTP-binding</keyword>
<keyword evidence="1" id="KW-0547">Nucleotide-binding</keyword>
<dbReference type="GO" id="GO:0005525">
    <property type="term" value="F:GTP binding"/>
    <property type="evidence" value="ECO:0007669"/>
    <property type="project" value="UniProtKB-KW"/>
</dbReference>
<evidence type="ECO:0000313" key="5">
    <source>
        <dbReference type="Proteomes" id="UP001472866"/>
    </source>
</evidence>
<dbReference type="PANTHER" id="PTHR34784:SF1">
    <property type="entry name" value="50S RIBOSOMAL PROTEIN L34"/>
    <property type="match status" value="1"/>
</dbReference>
<sequence length="176" mass="18838">MERLSVGFGAEGGRIRRHFGMMASGSRPCRCLSTPRSSSSSSSSSPGERFYPPPPSEKMTHVLFVECGFGADQHGQSATKACVRACRDAIEFNSIPSIAKIVPGGYENMKLVIKIGTPKPKEVDEEEVKKVFPYGKIASLVVQEGGLNCSSGVVIEEMGDETDEFLIAVAAVTVGY</sequence>
<keyword evidence="5" id="KW-1185">Reference proteome</keyword>
<dbReference type="PANTHER" id="PTHR34784">
    <property type="entry name" value="50S RIBOSOMAL PROTEIN L34"/>
    <property type="match status" value="1"/>
</dbReference>
<dbReference type="EMBL" id="CP151518">
    <property type="protein sequence ID" value="WZN67228.1"/>
    <property type="molecule type" value="Genomic_DNA"/>
</dbReference>
<dbReference type="NCBIfam" id="TIGR02058">
    <property type="entry name" value="lin0512_fam"/>
    <property type="match status" value="1"/>
</dbReference>
<protein>
    <submittedName>
        <fullName evidence="4">Uncharacterized protein</fullName>
    </submittedName>
</protein>
<dbReference type="AlphaFoldDB" id="A0AAX4PNE4"/>
<accession>A0AAX4PNE4</accession>
<organism evidence="4 5">
    <name type="scientific">Chloropicon roscoffensis</name>
    <dbReference type="NCBI Taxonomy" id="1461544"/>
    <lineage>
        <taxon>Eukaryota</taxon>
        <taxon>Viridiplantae</taxon>
        <taxon>Chlorophyta</taxon>
        <taxon>Chloropicophyceae</taxon>
        <taxon>Chloropicales</taxon>
        <taxon>Chloropicaceae</taxon>
        <taxon>Chloropicon</taxon>
    </lineage>
</organism>
<dbReference type="InterPro" id="IPR011719">
    <property type="entry name" value="CHP02058"/>
</dbReference>
<gene>
    <name evidence="4" type="ORF">HKI87_18g88010</name>
</gene>
<evidence type="ECO:0000256" key="2">
    <source>
        <dbReference type="ARBA" id="ARBA00023134"/>
    </source>
</evidence>
<reference evidence="4 5" key="1">
    <citation type="submission" date="2024-03" db="EMBL/GenBank/DDBJ databases">
        <title>Complete genome sequence of the green alga Chloropicon roscoffensis RCC1871.</title>
        <authorList>
            <person name="Lemieux C."/>
            <person name="Pombert J.-F."/>
            <person name="Otis C."/>
            <person name="Turmel M."/>
        </authorList>
    </citation>
    <scope>NUCLEOTIDE SEQUENCE [LARGE SCALE GENOMIC DNA]</scope>
    <source>
        <strain evidence="4 5">RCC1871</strain>
    </source>
</reference>
<evidence type="ECO:0000313" key="4">
    <source>
        <dbReference type="EMBL" id="WZN67228.1"/>
    </source>
</evidence>
<dbReference type="InterPro" id="IPR037103">
    <property type="entry name" value="Tubulin/FtsZ-like_C"/>
</dbReference>
<evidence type="ECO:0000256" key="3">
    <source>
        <dbReference type="SAM" id="MobiDB-lite"/>
    </source>
</evidence>
<name>A0AAX4PNE4_9CHLO</name>
<evidence type="ECO:0000256" key="1">
    <source>
        <dbReference type="ARBA" id="ARBA00022741"/>
    </source>
</evidence>
<feature type="region of interest" description="Disordered" evidence="3">
    <location>
        <begin position="24"/>
        <end position="53"/>
    </location>
</feature>
<dbReference type="Pfam" id="PF09585">
    <property type="entry name" value="Lin0512_fam"/>
    <property type="match status" value="1"/>
</dbReference>
<dbReference type="Gene3D" id="3.30.1330.20">
    <property type="entry name" value="Tubulin/FtsZ, C-terminal domain"/>
    <property type="match status" value="1"/>
</dbReference>